<evidence type="ECO:0000256" key="1">
    <source>
        <dbReference type="SAM" id="SignalP"/>
    </source>
</evidence>
<gene>
    <name evidence="2" type="ordered locus">A2cp1_2246</name>
</gene>
<dbReference type="CDD" id="cd10923">
    <property type="entry name" value="CE4_COG5298"/>
    <property type="match status" value="1"/>
</dbReference>
<evidence type="ECO:0008006" key="4">
    <source>
        <dbReference type="Google" id="ProtNLM"/>
    </source>
</evidence>
<accession>B8JA65</accession>
<dbReference type="HOGENOM" id="CLU_026765_0_0_7"/>
<dbReference type="InterPro" id="IPR018763">
    <property type="entry name" value="DUF2334"/>
</dbReference>
<feature type="chain" id="PRO_5012722941" description="DUF2334 domain-containing protein" evidence="1">
    <location>
        <begin position="16"/>
        <end position="541"/>
    </location>
</feature>
<dbReference type="GO" id="GO:0005975">
    <property type="term" value="P:carbohydrate metabolic process"/>
    <property type="evidence" value="ECO:0007669"/>
    <property type="project" value="InterPro"/>
</dbReference>
<evidence type="ECO:0000313" key="3">
    <source>
        <dbReference type="Proteomes" id="UP000007089"/>
    </source>
</evidence>
<protein>
    <recommendedName>
        <fullName evidence="4">DUF2334 domain-containing protein</fullName>
    </recommendedName>
</protein>
<dbReference type="InterPro" id="IPR011330">
    <property type="entry name" value="Glyco_hydro/deAcase_b/a-brl"/>
</dbReference>
<dbReference type="KEGG" id="acp:A2cp1_2246"/>
<sequence>MAALALASMAGWAAAAGQDATSAPRDDARHDGAASTLVLYDEGGPWGWMGELYAASVGNLVSHFGRWRAMPVGRYRAGDLARHDAAVYVGSTYDEPLPAAFLTDVLEQRTPVLWVGDNLWALARHAGSERFQQRFGFLPGEYDPRRVEAVRYKGVELTRDAVHNDAKLVGVTLPPAGGARVLATGVARGGGTLPWAVRGGHLTFVAENPLTYATERDRYLAFCDLLFDLLAPGTPERHRALVRIEDVLPTDDPARLRALADALAAEGVPFAVAVIPVYVDPRAAYSDDGRPQRVTWSDVPEAAAALRYMVAKGGTLVMHGYTHQLGTRPAPYTGVSGDDFEFWTAHVDANDRVVLDGPAPGDSEAWALDRARRGLRELERAGLGRPAIFEYPHYAGSAADSRALAGVFPNAYHRGLYFAGVLGGEKGPPARSMGQFFPYEVNDAYGWHVLPENLGNYSPKAFNGHPPRLPDELVANARANRVVRDGFASFFFHGYYDPAVLVEIVRGIREAGFTFVGAASLAAGSPEPVRAAAREPRGARQ</sequence>
<dbReference type="AlphaFoldDB" id="B8JA65"/>
<dbReference type="Pfam" id="PF10096">
    <property type="entry name" value="DUF2334"/>
    <property type="match status" value="1"/>
</dbReference>
<dbReference type="EMBL" id="CP001359">
    <property type="protein sequence ID" value="ACL65584.1"/>
    <property type="molecule type" value="Genomic_DNA"/>
</dbReference>
<reference evidence="2" key="1">
    <citation type="submission" date="2009-01" db="EMBL/GenBank/DDBJ databases">
        <title>Complete sequence of Anaeromyxobacter dehalogenans 2CP-1.</title>
        <authorList>
            <consortium name="US DOE Joint Genome Institute"/>
            <person name="Lucas S."/>
            <person name="Copeland A."/>
            <person name="Lapidus A."/>
            <person name="Glavina del Rio T."/>
            <person name="Dalin E."/>
            <person name="Tice H."/>
            <person name="Bruce D."/>
            <person name="Goodwin L."/>
            <person name="Pitluck S."/>
            <person name="Saunders E."/>
            <person name="Brettin T."/>
            <person name="Detter J.C."/>
            <person name="Han C."/>
            <person name="Larimer F."/>
            <person name="Land M."/>
            <person name="Hauser L."/>
            <person name="Kyrpides N."/>
            <person name="Ovchinnikova G."/>
            <person name="Beliaev A.S."/>
            <person name="Richardson P."/>
        </authorList>
    </citation>
    <scope>NUCLEOTIDE SEQUENCE</scope>
    <source>
        <strain evidence="2">2CP-1</strain>
    </source>
</reference>
<organism evidence="2 3">
    <name type="scientific">Anaeromyxobacter dehalogenans (strain ATCC BAA-258 / DSM 21875 / 2CP-1)</name>
    <dbReference type="NCBI Taxonomy" id="455488"/>
    <lineage>
        <taxon>Bacteria</taxon>
        <taxon>Pseudomonadati</taxon>
        <taxon>Myxococcota</taxon>
        <taxon>Myxococcia</taxon>
        <taxon>Myxococcales</taxon>
        <taxon>Cystobacterineae</taxon>
        <taxon>Anaeromyxobacteraceae</taxon>
        <taxon>Anaeromyxobacter</taxon>
    </lineage>
</organism>
<keyword evidence="1" id="KW-0732">Signal</keyword>
<dbReference type="Proteomes" id="UP000007089">
    <property type="component" value="Chromosome"/>
</dbReference>
<keyword evidence="3" id="KW-1185">Reference proteome</keyword>
<evidence type="ECO:0000313" key="2">
    <source>
        <dbReference type="EMBL" id="ACL65584.1"/>
    </source>
</evidence>
<proteinExistence type="predicted"/>
<dbReference type="SUPFAM" id="SSF88713">
    <property type="entry name" value="Glycoside hydrolase/deacetylase"/>
    <property type="match status" value="1"/>
</dbReference>
<name>B8JA65_ANAD2</name>
<feature type="signal peptide" evidence="1">
    <location>
        <begin position="1"/>
        <end position="15"/>
    </location>
</feature>